<dbReference type="Proteomes" id="UP000076420">
    <property type="component" value="Unassembled WGS sequence"/>
</dbReference>
<feature type="chain" id="PRO_5011999586" description="SHSP domain-containing protein" evidence="1">
    <location>
        <begin position="23"/>
        <end position="239"/>
    </location>
</feature>
<protein>
    <recommendedName>
        <fullName evidence="4">SHSP domain-containing protein</fullName>
    </recommendedName>
</protein>
<accession>A0A2C9LTD1</accession>
<feature type="signal peptide" evidence="1">
    <location>
        <begin position="1"/>
        <end position="22"/>
    </location>
</feature>
<evidence type="ECO:0000256" key="1">
    <source>
        <dbReference type="SAM" id="SignalP"/>
    </source>
</evidence>
<dbReference type="VEuPathDB" id="VectorBase:BGLB034762"/>
<evidence type="ECO:0008006" key="4">
    <source>
        <dbReference type="Google" id="ProtNLM"/>
    </source>
</evidence>
<dbReference type="AlphaFoldDB" id="A0A2C9LTD1"/>
<dbReference type="VEuPathDB" id="VectorBase:BGLAX_045923"/>
<dbReference type="OrthoDB" id="6114326at2759"/>
<dbReference type="KEGG" id="bgt:106067689"/>
<gene>
    <name evidence="2" type="primary">106067689</name>
</gene>
<evidence type="ECO:0000313" key="3">
    <source>
        <dbReference type="Proteomes" id="UP000076420"/>
    </source>
</evidence>
<name>A0A2C9LTD1_BIOGL</name>
<evidence type="ECO:0000313" key="2">
    <source>
        <dbReference type="EnsemblMetazoa" id="BGLB034762-PA"/>
    </source>
</evidence>
<reference evidence="2" key="1">
    <citation type="submission" date="2020-05" db="UniProtKB">
        <authorList>
            <consortium name="EnsemblMetazoa"/>
        </authorList>
    </citation>
    <scope>IDENTIFICATION</scope>
    <source>
        <strain evidence="2">BB02</strain>
    </source>
</reference>
<organism evidence="2 3">
    <name type="scientific">Biomphalaria glabrata</name>
    <name type="common">Bloodfluke planorb</name>
    <name type="synonym">Freshwater snail</name>
    <dbReference type="NCBI Taxonomy" id="6526"/>
    <lineage>
        <taxon>Eukaryota</taxon>
        <taxon>Metazoa</taxon>
        <taxon>Spiralia</taxon>
        <taxon>Lophotrochozoa</taxon>
        <taxon>Mollusca</taxon>
        <taxon>Gastropoda</taxon>
        <taxon>Heterobranchia</taxon>
        <taxon>Euthyneura</taxon>
        <taxon>Panpulmonata</taxon>
        <taxon>Hygrophila</taxon>
        <taxon>Lymnaeoidea</taxon>
        <taxon>Planorbidae</taxon>
        <taxon>Biomphalaria</taxon>
    </lineage>
</organism>
<proteinExistence type="predicted"/>
<dbReference type="EnsemblMetazoa" id="BGLB034762-RA">
    <property type="protein sequence ID" value="BGLB034762-PA"/>
    <property type="gene ID" value="BGLB034762"/>
</dbReference>
<keyword evidence="1" id="KW-0732">Signal</keyword>
<sequence length="239" mass="26851">MTYLRFCYLAGILLVLSQLSLCQKNSTRGSRGCHGRRCHRHDHGNVTTEYYAWSRSLENNVNIDESAAVIPEKKIVLLYSNDTELLNLNITKATTLYSFFNDSKFGVIKPRLRRFPCIQLESVVETYEGVSSELKKRNGTTVTATSKRSLVALDAPLTQEEREKLFNQSTAVSIHCKRRDVVKAKPGSGTGTLKTEDIKNLQFLELNGLLTVTVPAKLRNSISRRRFGNQAPANKTKSP</sequence>